<gene>
    <name evidence="9" type="ORF">LCOR_05074.1</name>
</gene>
<evidence type="ECO:0000256" key="6">
    <source>
        <dbReference type="ARBA" id="ARBA00023054"/>
    </source>
</evidence>
<dbReference type="AlphaFoldDB" id="A0A068RVJ8"/>
<evidence type="ECO:0000313" key="9">
    <source>
        <dbReference type="EMBL" id="CDH53755.1"/>
    </source>
</evidence>
<keyword evidence="6 8" id="KW-0175">Coiled coil</keyword>
<evidence type="ECO:0000256" key="1">
    <source>
        <dbReference type="ARBA" id="ARBA00004090"/>
    </source>
</evidence>
<organism evidence="9 10">
    <name type="scientific">Lichtheimia corymbifera JMRC:FSU:9682</name>
    <dbReference type="NCBI Taxonomy" id="1263082"/>
    <lineage>
        <taxon>Eukaryota</taxon>
        <taxon>Fungi</taxon>
        <taxon>Fungi incertae sedis</taxon>
        <taxon>Mucoromycota</taxon>
        <taxon>Mucoromycotina</taxon>
        <taxon>Mucoromycetes</taxon>
        <taxon>Mucorales</taxon>
        <taxon>Lichtheimiaceae</taxon>
        <taxon>Lichtheimia</taxon>
    </lineage>
</organism>
<dbReference type="InterPro" id="IPR005579">
    <property type="entry name" value="Cgr1-like"/>
</dbReference>
<evidence type="ECO:0000256" key="4">
    <source>
        <dbReference type="ARBA" id="ARBA00022517"/>
    </source>
</evidence>
<dbReference type="OrthoDB" id="277961at2759"/>
<dbReference type="Proteomes" id="UP000027586">
    <property type="component" value="Unassembled WGS sequence"/>
</dbReference>
<evidence type="ECO:0000256" key="8">
    <source>
        <dbReference type="RuleBase" id="RU363084"/>
    </source>
</evidence>
<accession>A0A068RVJ8</accession>
<protein>
    <recommendedName>
        <fullName evidence="8">rRNA-processing protein</fullName>
    </recommendedName>
</protein>
<proteinExistence type="inferred from homology"/>
<dbReference type="EMBL" id="CBTN010000019">
    <property type="protein sequence ID" value="CDH53755.1"/>
    <property type="molecule type" value="Genomic_DNA"/>
</dbReference>
<dbReference type="VEuPathDB" id="FungiDB:LCOR_05074.1"/>
<keyword evidence="10" id="KW-1185">Reference proteome</keyword>
<evidence type="ECO:0000256" key="7">
    <source>
        <dbReference type="ARBA" id="ARBA00023242"/>
    </source>
</evidence>
<dbReference type="GO" id="GO:0005730">
    <property type="term" value="C:nucleolus"/>
    <property type="evidence" value="ECO:0007669"/>
    <property type="project" value="UniProtKB-SubCell"/>
</dbReference>
<name>A0A068RVJ8_9FUNG</name>
<sequence>MAAEDKDIKVAEGGVVETITNRVSGKNWKLKKTATVRAQKSKSLRNSWAKRSAERAKMDAVKTLERQLKADKQAEKDRKREITLERKRIQEEKERYEALAAKMSAKRLQRLRKREARKKARV</sequence>
<dbReference type="GO" id="GO:0006364">
    <property type="term" value="P:rRNA processing"/>
    <property type="evidence" value="ECO:0007669"/>
    <property type="project" value="UniProtKB-UniRule"/>
</dbReference>
<evidence type="ECO:0000256" key="3">
    <source>
        <dbReference type="ARBA" id="ARBA00007869"/>
    </source>
</evidence>
<keyword evidence="5 8" id="KW-0698">rRNA processing</keyword>
<keyword evidence="4 8" id="KW-0690">Ribosome biogenesis</keyword>
<reference evidence="9" key="1">
    <citation type="submission" date="2013-08" db="EMBL/GenBank/DDBJ databases">
        <title>Gene expansion shapes genome architecture in the human pathogen Lichtheimia corymbifera: an evolutionary genomics analysis in the ancient terrestrial Mucorales (Mucoromycotina).</title>
        <authorList>
            <person name="Schwartze V.U."/>
            <person name="Winter S."/>
            <person name="Shelest E."/>
            <person name="Marcet-Houben M."/>
            <person name="Horn F."/>
            <person name="Wehner S."/>
            <person name="Hoffmann K."/>
            <person name="Riege K."/>
            <person name="Sammeth M."/>
            <person name="Nowrousian M."/>
            <person name="Valiante V."/>
            <person name="Linde J."/>
            <person name="Jacobsen I.D."/>
            <person name="Marz M."/>
            <person name="Brakhage A.A."/>
            <person name="Gabaldon T."/>
            <person name="Bocker S."/>
            <person name="Voigt K."/>
        </authorList>
    </citation>
    <scope>NUCLEOTIDE SEQUENCE [LARGE SCALE GENOMIC DNA]</scope>
    <source>
        <strain evidence="9">FSU 9682</strain>
    </source>
</reference>
<comment type="function">
    <text evidence="1 8">Involved in nucleolar integrity and required for processing of the pre-rRNA for the 60S ribosome subunit.</text>
</comment>
<comment type="similarity">
    <text evidence="3 8">Belongs to the CGR1 family.</text>
</comment>
<evidence type="ECO:0000313" key="10">
    <source>
        <dbReference type="Proteomes" id="UP000027586"/>
    </source>
</evidence>
<comment type="subcellular location">
    <subcellularLocation>
        <location evidence="2 8">Nucleus</location>
        <location evidence="2 8">Nucleolus</location>
    </subcellularLocation>
</comment>
<feature type="coiled-coil region" evidence="8">
    <location>
        <begin position="72"/>
        <end position="109"/>
    </location>
</feature>
<evidence type="ECO:0000256" key="2">
    <source>
        <dbReference type="ARBA" id="ARBA00004604"/>
    </source>
</evidence>
<comment type="caution">
    <text evidence="9">The sequence shown here is derived from an EMBL/GenBank/DDBJ whole genome shotgun (WGS) entry which is preliminary data.</text>
</comment>
<evidence type="ECO:0000256" key="5">
    <source>
        <dbReference type="ARBA" id="ARBA00022552"/>
    </source>
</evidence>
<dbReference type="Pfam" id="PF03879">
    <property type="entry name" value="Cgr1"/>
    <property type="match status" value="1"/>
</dbReference>
<keyword evidence="7 8" id="KW-0539">Nucleus</keyword>